<reference evidence="2 3" key="1">
    <citation type="submission" date="2020-04" db="EMBL/GenBank/DDBJ databases">
        <title>MicrobeNet Type strains.</title>
        <authorList>
            <person name="Nicholson A.C."/>
        </authorList>
    </citation>
    <scope>NUCLEOTIDE SEQUENCE [LARGE SCALE GENOMIC DNA]</scope>
    <source>
        <strain evidence="2 3">DSM 44956</strain>
    </source>
</reference>
<feature type="transmembrane region" description="Helical" evidence="1">
    <location>
        <begin position="45"/>
        <end position="67"/>
    </location>
</feature>
<feature type="transmembrane region" description="Helical" evidence="1">
    <location>
        <begin position="111"/>
        <end position="129"/>
    </location>
</feature>
<feature type="transmembrane region" description="Helical" evidence="1">
    <location>
        <begin position="191"/>
        <end position="210"/>
    </location>
</feature>
<keyword evidence="1" id="KW-1133">Transmembrane helix</keyword>
<protein>
    <submittedName>
        <fullName evidence="2">DUF2157 domain-containing protein</fullName>
    </submittedName>
</protein>
<keyword evidence="1" id="KW-0812">Transmembrane</keyword>
<sequence>MVSDDRAEAAVGRLVAERVLTRDQADAVLAALAVERAAVVARGKVLAEIASYVGAGLLFGGIALVAASSWDTLDRPVRVGVLAVVSAGLLFGGVLLAGVPTGRASANSARARLAAVLFALGSVALAGSVGTALENASTDAAWVFACAAGAVIAVLGYLALPSVIGLLVCACFVPAAVAGIITEVIGLDDTWGSAAVLLLGGVWFALTRIGALADLRIGYLIAIVTSVAAAQSLDIDGRTWAYGITALIAVVCFALYATQRSAVLVVGGGVAIAVAAGEAVSEWTGDSLGAAAVVVALGAVTLGLGAFRLVRPRRAKEADPAVPVPKP</sequence>
<dbReference type="Proteomes" id="UP000540698">
    <property type="component" value="Unassembled WGS sequence"/>
</dbReference>
<feature type="transmembrane region" description="Helical" evidence="1">
    <location>
        <begin position="79"/>
        <end position="99"/>
    </location>
</feature>
<feature type="transmembrane region" description="Helical" evidence="1">
    <location>
        <begin position="287"/>
        <end position="307"/>
    </location>
</feature>
<accession>A0A7X6L7P6</accession>
<name>A0A7X6L7P6_9NOCA</name>
<evidence type="ECO:0000313" key="3">
    <source>
        <dbReference type="Proteomes" id="UP000540698"/>
    </source>
</evidence>
<feature type="transmembrane region" description="Helical" evidence="1">
    <location>
        <begin position="167"/>
        <end position="185"/>
    </location>
</feature>
<proteinExistence type="predicted"/>
<dbReference type="AlphaFoldDB" id="A0A7X6L7P6"/>
<feature type="transmembrane region" description="Helical" evidence="1">
    <location>
        <begin position="217"/>
        <end position="233"/>
    </location>
</feature>
<keyword evidence="3" id="KW-1185">Reference proteome</keyword>
<feature type="transmembrane region" description="Helical" evidence="1">
    <location>
        <begin position="263"/>
        <end position="281"/>
    </location>
</feature>
<feature type="transmembrane region" description="Helical" evidence="1">
    <location>
        <begin position="239"/>
        <end position="256"/>
    </location>
</feature>
<evidence type="ECO:0000313" key="2">
    <source>
        <dbReference type="EMBL" id="NKY29406.1"/>
    </source>
</evidence>
<dbReference type="RefSeq" id="WP_062971021.1">
    <property type="nucleotide sequence ID" value="NZ_JAAXOS010000012.1"/>
</dbReference>
<keyword evidence="1" id="KW-0472">Membrane</keyword>
<comment type="caution">
    <text evidence="2">The sequence shown here is derived from an EMBL/GenBank/DDBJ whole genome shotgun (WGS) entry which is preliminary data.</text>
</comment>
<dbReference type="EMBL" id="JAAXOS010000012">
    <property type="protein sequence ID" value="NKY29406.1"/>
    <property type="molecule type" value="Genomic_DNA"/>
</dbReference>
<evidence type="ECO:0000256" key="1">
    <source>
        <dbReference type="SAM" id="Phobius"/>
    </source>
</evidence>
<gene>
    <name evidence="2" type="ORF">HGB38_24770</name>
</gene>
<feature type="transmembrane region" description="Helical" evidence="1">
    <location>
        <begin position="141"/>
        <end position="160"/>
    </location>
</feature>
<organism evidence="2 3">
    <name type="scientific">Nocardia gamkensis</name>
    <dbReference type="NCBI Taxonomy" id="352869"/>
    <lineage>
        <taxon>Bacteria</taxon>
        <taxon>Bacillati</taxon>
        <taxon>Actinomycetota</taxon>
        <taxon>Actinomycetes</taxon>
        <taxon>Mycobacteriales</taxon>
        <taxon>Nocardiaceae</taxon>
        <taxon>Nocardia</taxon>
    </lineage>
</organism>